<dbReference type="CDD" id="cd06866">
    <property type="entry name" value="PX_SNX8_Mvp1p_like"/>
    <property type="match status" value="1"/>
</dbReference>
<feature type="region of interest" description="Disordered" evidence="10">
    <location>
        <begin position="118"/>
        <end position="139"/>
    </location>
</feature>
<reference evidence="13" key="1">
    <citation type="journal article" date="2013" name="Genome Announc.">
        <title>Genome sequence of the food spoilage yeast Zygosaccharomyces bailii CLIB 213(T).</title>
        <authorList>
            <person name="Galeote V."/>
            <person name="Bigey F."/>
            <person name="Devillers H."/>
            <person name="Neuveglise C."/>
            <person name="Dequin S."/>
        </authorList>
    </citation>
    <scope>NUCLEOTIDE SEQUENCE [LARGE SCALE GENOMIC DNA]</scope>
    <source>
        <strain evidence="13">CLIB 213 / ATCC 58445 / CBS 680 / CCRC 21525 / NBRC 1098 / NCYC 1416 / NRRL Y-2227</strain>
    </source>
</reference>
<feature type="domain" description="PX" evidence="11">
    <location>
        <begin position="157"/>
        <end position="276"/>
    </location>
</feature>
<evidence type="ECO:0000256" key="1">
    <source>
        <dbReference type="ARBA" id="ARBA00004287"/>
    </source>
</evidence>
<evidence type="ECO:0000256" key="5">
    <source>
        <dbReference type="ARBA" id="ARBA00022448"/>
    </source>
</evidence>
<dbReference type="Gene3D" id="3.30.1520.10">
    <property type="entry name" value="Phox-like domain"/>
    <property type="match status" value="1"/>
</dbReference>
<keyword evidence="5" id="KW-0813">Transport</keyword>
<name>A0A8J2X7W8_ZYGB2</name>
<gene>
    <name evidence="12" type="ORF">BN860_04082g</name>
</gene>
<keyword evidence="6" id="KW-0963">Cytoplasm</keyword>
<evidence type="ECO:0000256" key="10">
    <source>
        <dbReference type="SAM" id="MobiDB-lite"/>
    </source>
</evidence>
<evidence type="ECO:0000256" key="3">
    <source>
        <dbReference type="ARBA" id="ARBA00010883"/>
    </source>
</evidence>
<evidence type="ECO:0000256" key="2">
    <source>
        <dbReference type="ARBA" id="ARBA00004496"/>
    </source>
</evidence>
<proteinExistence type="inferred from homology"/>
<keyword evidence="13" id="KW-1185">Reference proteome</keyword>
<dbReference type="FunFam" id="3.30.1520.10:FF:000042">
    <property type="entry name" value="Sorting nexin mvp1"/>
    <property type="match status" value="1"/>
</dbReference>
<comment type="subcellular location">
    <subcellularLocation>
        <location evidence="2">Cytoplasm</location>
    </subcellularLocation>
    <subcellularLocation>
        <location evidence="1">Membrane</location>
        <topology evidence="1">Peripheral membrane protein</topology>
        <orientation evidence="1">Cytoplasmic side</orientation>
    </subcellularLocation>
</comment>
<keyword evidence="7" id="KW-0653">Protein transport</keyword>
<evidence type="ECO:0000259" key="11">
    <source>
        <dbReference type="PROSITE" id="PS50195"/>
    </source>
</evidence>
<dbReference type="GO" id="GO:0006623">
    <property type="term" value="P:protein targeting to vacuole"/>
    <property type="evidence" value="ECO:0007669"/>
    <property type="project" value="TreeGrafter"/>
</dbReference>
<dbReference type="SUPFAM" id="SSF64268">
    <property type="entry name" value="PX domain"/>
    <property type="match status" value="1"/>
</dbReference>
<dbReference type="Pfam" id="PF19566">
    <property type="entry name" value="Snx8_BAR_dom"/>
    <property type="match status" value="1"/>
</dbReference>
<evidence type="ECO:0000256" key="4">
    <source>
        <dbReference type="ARBA" id="ARBA00014268"/>
    </source>
</evidence>
<accession>A0A8J2X7W8</accession>
<dbReference type="CDD" id="cd07597">
    <property type="entry name" value="BAR_SNX8"/>
    <property type="match status" value="1"/>
</dbReference>
<dbReference type="InterPro" id="IPR001683">
    <property type="entry name" value="PX_dom"/>
</dbReference>
<dbReference type="OrthoDB" id="10064318at2759"/>
<dbReference type="InterPro" id="IPR028662">
    <property type="entry name" value="SNX8/Mvp1"/>
</dbReference>
<evidence type="ECO:0000256" key="6">
    <source>
        <dbReference type="ARBA" id="ARBA00022490"/>
    </source>
</evidence>
<dbReference type="AlphaFoldDB" id="A0A8J2X7W8"/>
<dbReference type="GO" id="GO:0016020">
    <property type="term" value="C:membrane"/>
    <property type="evidence" value="ECO:0007669"/>
    <property type="project" value="UniProtKB-SubCell"/>
</dbReference>
<dbReference type="GO" id="GO:0042147">
    <property type="term" value="P:retrograde transport, endosome to Golgi"/>
    <property type="evidence" value="ECO:0007669"/>
    <property type="project" value="InterPro"/>
</dbReference>
<sequence>MDLPTETVPWRTGSDADITGNEWAGPEDTAALQVRTTTGLSTTLESSLQRVTISSALGLPRAGLVSKVDDDTEQSIWGSSTNENGGSTLDQQVGATIERTINDNKKQMGISDVNLFSPYKLGDDQDQDPTSGVREQENDEDLNEWLVEFRKTYHPLTPDTVVVEEMPEREGLLFKHTNYLVKNLVDLPNTEPSKDRCVIRRYSDFVWLQEVLLKRYPFRLIPELPPKRLGSQNADVEFLERRRKGLTRFINLVMKHPVLSKDDLMLTFLTVPTDLSSWRKQANYDTTDEFTDKKISASFMKMWQKELSEQWNEADSSIDKSIEVWLKITFILERHERRIKQIAHERTILRSLIDDFVLVTPKLYPLEHGSTVLDINNEFSVVNRHLETTTDFIAQEAHASANSLVPKFKVFVDVLFSLKGLFERYRIMAGNNVPQLQRRVEINAERLQGMKGKPDVSGTEYDKIRSTIQRDKKSIVTELNRAWLIRECILQEFTIFQETQFIITRAFQSWSKLNAEFAGLKLNEWEKLTDSLMDMPLSSQ</sequence>
<dbReference type="PROSITE" id="PS50195">
    <property type="entry name" value="PX"/>
    <property type="match status" value="1"/>
</dbReference>
<evidence type="ECO:0000256" key="7">
    <source>
        <dbReference type="ARBA" id="ARBA00022927"/>
    </source>
</evidence>
<dbReference type="EMBL" id="HG316457">
    <property type="protein sequence ID" value="CDF89427.1"/>
    <property type="molecule type" value="Genomic_DNA"/>
</dbReference>
<protein>
    <recommendedName>
        <fullName evidence="4">Sorting nexin MVP1</fullName>
    </recommendedName>
    <alternativeName>
        <fullName evidence="9">Sorting nexin mvp1</fullName>
    </alternativeName>
</protein>
<dbReference type="GO" id="GO:0005768">
    <property type="term" value="C:endosome"/>
    <property type="evidence" value="ECO:0007669"/>
    <property type="project" value="TreeGrafter"/>
</dbReference>
<evidence type="ECO:0000256" key="9">
    <source>
        <dbReference type="ARBA" id="ARBA00072009"/>
    </source>
</evidence>
<dbReference type="InterPro" id="IPR035704">
    <property type="entry name" value="SNX8/Mvp1_PX"/>
</dbReference>
<evidence type="ECO:0000256" key="8">
    <source>
        <dbReference type="ARBA" id="ARBA00023136"/>
    </source>
</evidence>
<dbReference type="GO" id="GO:0032266">
    <property type="term" value="F:phosphatidylinositol-3-phosphate binding"/>
    <property type="evidence" value="ECO:0007669"/>
    <property type="project" value="TreeGrafter"/>
</dbReference>
<dbReference type="SMART" id="SM00312">
    <property type="entry name" value="PX"/>
    <property type="match status" value="1"/>
</dbReference>
<dbReference type="InterPro" id="IPR045734">
    <property type="entry name" value="Snx8_BAR_dom"/>
</dbReference>
<dbReference type="InterPro" id="IPR036871">
    <property type="entry name" value="PX_dom_sf"/>
</dbReference>
<dbReference type="GO" id="GO:0005829">
    <property type="term" value="C:cytosol"/>
    <property type="evidence" value="ECO:0007669"/>
    <property type="project" value="GOC"/>
</dbReference>
<evidence type="ECO:0000313" key="12">
    <source>
        <dbReference type="EMBL" id="CDF89427.1"/>
    </source>
</evidence>
<dbReference type="PANTHER" id="PTHR47554:SF1">
    <property type="entry name" value="SORTING NEXIN MVP1"/>
    <property type="match status" value="1"/>
</dbReference>
<dbReference type="Pfam" id="PF00787">
    <property type="entry name" value="PX"/>
    <property type="match status" value="1"/>
</dbReference>
<dbReference type="PANTHER" id="PTHR47554">
    <property type="entry name" value="SORTING NEXIN MVP1"/>
    <property type="match status" value="1"/>
</dbReference>
<dbReference type="Proteomes" id="UP000019375">
    <property type="component" value="Unassembled WGS sequence"/>
</dbReference>
<organism evidence="12 13">
    <name type="scientific">Zygosaccharomyces bailii (strain CLIB 213 / ATCC 58445 / CBS 680 / BCRC 21525 / NBRC 1098 / NCYC 1416 / NRRL Y-2227)</name>
    <dbReference type="NCBI Taxonomy" id="1333698"/>
    <lineage>
        <taxon>Eukaryota</taxon>
        <taxon>Fungi</taxon>
        <taxon>Dikarya</taxon>
        <taxon>Ascomycota</taxon>
        <taxon>Saccharomycotina</taxon>
        <taxon>Saccharomycetes</taxon>
        <taxon>Saccharomycetales</taxon>
        <taxon>Saccharomycetaceae</taxon>
        <taxon>Zygosaccharomyces</taxon>
    </lineage>
</organism>
<evidence type="ECO:0000313" key="13">
    <source>
        <dbReference type="Proteomes" id="UP000019375"/>
    </source>
</evidence>
<comment type="similarity">
    <text evidence="3">Belongs to the sorting nexin family.</text>
</comment>
<keyword evidence="8" id="KW-0472">Membrane</keyword>